<feature type="region of interest" description="Disordered" evidence="1">
    <location>
        <begin position="1"/>
        <end position="27"/>
    </location>
</feature>
<reference evidence="2" key="1">
    <citation type="journal article" date="2017" name="Gigascience">
        <title>The genome draft of coconut (Cocos nucifera).</title>
        <authorList>
            <person name="Xiao Y."/>
            <person name="Xu P."/>
            <person name="Fan H."/>
            <person name="Baudouin L."/>
            <person name="Xia W."/>
            <person name="Bocs S."/>
            <person name="Xu J."/>
            <person name="Li Q."/>
            <person name="Guo A."/>
            <person name="Zhou L."/>
            <person name="Li J."/>
            <person name="Wu Y."/>
            <person name="Ma Z."/>
            <person name="Armero A."/>
            <person name="Issali A.E."/>
            <person name="Liu N."/>
            <person name="Peng M."/>
            <person name="Yang Y."/>
        </authorList>
    </citation>
    <scope>NUCLEOTIDE SEQUENCE</scope>
    <source>
        <tissue evidence="2">Spear leaf of Hainan Tall coconut</tissue>
    </source>
</reference>
<comment type="caution">
    <text evidence="2">The sequence shown here is derived from an EMBL/GenBank/DDBJ whole genome shotgun (WGS) entry which is preliminary data.</text>
</comment>
<organism evidence="2 3">
    <name type="scientific">Cocos nucifera</name>
    <name type="common">Coconut palm</name>
    <dbReference type="NCBI Taxonomy" id="13894"/>
    <lineage>
        <taxon>Eukaryota</taxon>
        <taxon>Viridiplantae</taxon>
        <taxon>Streptophyta</taxon>
        <taxon>Embryophyta</taxon>
        <taxon>Tracheophyta</taxon>
        <taxon>Spermatophyta</taxon>
        <taxon>Magnoliopsida</taxon>
        <taxon>Liliopsida</taxon>
        <taxon>Arecaceae</taxon>
        <taxon>Arecoideae</taxon>
        <taxon>Cocoseae</taxon>
        <taxon>Attaleinae</taxon>
        <taxon>Cocos</taxon>
    </lineage>
</organism>
<dbReference type="EMBL" id="CM017885">
    <property type="protein sequence ID" value="KAG1368625.1"/>
    <property type="molecule type" value="Genomic_DNA"/>
</dbReference>
<evidence type="ECO:0000256" key="1">
    <source>
        <dbReference type="SAM" id="MobiDB-lite"/>
    </source>
</evidence>
<keyword evidence="3" id="KW-1185">Reference proteome</keyword>
<evidence type="ECO:0000313" key="3">
    <source>
        <dbReference type="Proteomes" id="UP000797356"/>
    </source>
</evidence>
<dbReference type="Proteomes" id="UP000797356">
    <property type="component" value="Chromosome 14"/>
</dbReference>
<dbReference type="AlphaFoldDB" id="A0A8K0IVZ4"/>
<evidence type="ECO:0000313" key="2">
    <source>
        <dbReference type="EMBL" id="KAG1368625.1"/>
    </source>
</evidence>
<gene>
    <name evidence="2" type="ORF">COCNU_14G010930</name>
</gene>
<accession>A0A8K0IVZ4</accession>
<sequence length="51" mass="5473">MLGLTQPIAAEELQQSDPSQTPPPSFFLLLSCRASSDSQRQDRTAPAGRTA</sequence>
<reference evidence="2" key="2">
    <citation type="submission" date="2019-07" db="EMBL/GenBank/DDBJ databases">
        <authorList>
            <person name="Yang Y."/>
            <person name="Bocs S."/>
            <person name="Baudouin L."/>
        </authorList>
    </citation>
    <scope>NUCLEOTIDE SEQUENCE</scope>
    <source>
        <tissue evidence="2">Spear leaf of Hainan Tall coconut</tissue>
    </source>
</reference>
<protein>
    <submittedName>
        <fullName evidence="2">Uncharacterized protein</fullName>
    </submittedName>
</protein>
<name>A0A8K0IVZ4_COCNU</name>
<proteinExistence type="predicted"/>